<evidence type="ECO:0000256" key="1">
    <source>
        <dbReference type="PIRSR" id="PIRSR605002-1"/>
    </source>
</evidence>
<dbReference type="VEuPathDB" id="CryptoDB:GNI_130850"/>
<dbReference type="GO" id="GO:0004615">
    <property type="term" value="F:phosphomannomutase activity"/>
    <property type="evidence" value="ECO:0007669"/>
    <property type="project" value="InterPro"/>
</dbReference>
<name>A0A023B216_GRENI</name>
<evidence type="ECO:0000256" key="2">
    <source>
        <dbReference type="PIRSR" id="PIRSR605002-3"/>
    </source>
</evidence>
<comment type="cofactor">
    <cofactor evidence="2">
        <name>Mg(2+)</name>
        <dbReference type="ChEBI" id="CHEBI:18420"/>
    </cofactor>
</comment>
<dbReference type="RefSeq" id="XP_011132161.1">
    <property type="nucleotide sequence ID" value="XM_011133859.1"/>
</dbReference>
<keyword evidence="2" id="KW-0479">Metal-binding</keyword>
<dbReference type="SUPFAM" id="SSF56784">
    <property type="entry name" value="HAD-like"/>
    <property type="match status" value="1"/>
</dbReference>
<protein>
    <submittedName>
        <fullName evidence="3">Uncharacterized protein</fullName>
    </submittedName>
</protein>
<dbReference type="GO" id="GO:0046872">
    <property type="term" value="F:metal ion binding"/>
    <property type="evidence" value="ECO:0007669"/>
    <property type="project" value="UniProtKB-KW"/>
</dbReference>
<dbReference type="GO" id="GO:0009298">
    <property type="term" value="P:GDP-mannose biosynthetic process"/>
    <property type="evidence" value="ECO:0007669"/>
    <property type="project" value="InterPro"/>
</dbReference>
<evidence type="ECO:0000313" key="3">
    <source>
        <dbReference type="EMBL" id="EZG47659.1"/>
    </source>
</evidence>
<keyword evidence="2" id="KW-0460">Magnesium</keyword>
<reference evidence="3" key="1">
    <citation type="submission" date="2013-12" db="EMBL/GenBank/DDBJ databases">
        <authorList>
            <person name="Omoto C.K."/>
            <person name="Sibley D."/>
            <person name="Venepally P."/>
            <person name="Hadjithomas M."/>
            <person name="Karamycheva S."/>
            <person name="Brunk B."/>
            <person name="Roos D."/>
            <person name="Caler E."/>
            <person name="Lorenzi H."/>
        </authorList>
    </citation>
    <scope>NUCLEOTIDE SEQUENCE</scope>
</reference>
<feature type="binding site" evidence="2">
    <location>
        <position position="66"/>
    </location>
    <ligand>
        <name>Mg(2+)</name>
        <dbReference type="ChEBI" id="CHEBI:18420"/>
        <label>1</label>
    </ligand>
</feature>
<organism evidence="3 4">
    <name type="scientific">Gregarina niphandrodes</name>
    <name type="common">Septate eugregarine</name>
    <dbReference type="NCBI Taxonomy" id="110365"/>
    <lineage>
        <taxon>Eukaryota</taxon>
        <taxon>Sar</taxon>
        <taxon>Alveolata</taxon>
        <taxon>Apicomplexa</taxon>
        <taxon>Conoidasida</taxon>
        <taxon>Gregarinasina</taxon>
        <taxon>Eugregarinorida</taxon>
        <taxon>Gregarinidae</taxon>
        <taxon>Gregarina</taxon>
    </lineage>
</organism>
<dbReference type="OrthoDB" id="10264771at2759"/>
<keyword evidence="4" id="KW-1185">Reference proteome</keyword>
<proteinExistence type="predicted"/>
<dbReference type="InterPro" id="IPR005002">
    <property type="entry name" value="PMM"/>
</dbReference>
<gene>
    <name evidence="3" type="ORF">GNI_130850</name>
</gene>
<feature type="active site" description="Proton donor/acceptor" evidence="1">
    <location>
        <position position="66"/>
    </location>
</feature>
<evidence type="ECO:0000313" key="4">
    <source>
        <dbReference type="Proteomes" id="UP000019763"/>
    </source>
</evidence>
<dbReference type="AlphaFoldDB" id="A0A023B216"/>
<sequence length="120" mass="12744">MRDQEMVLPTPGTVYDVHMTPQLLGPDGLTAPGPDGLTAPVLSPNGLTAPVLSPEDDRVVFLFDVDGTLCESQQQVAPDMKALLREAAQTVDVGLVSGSDAAKVLRQFGVERKEQLAQFG</sequence>
<dbReference type="GO" id="GO:0006013">
    <property type="term" value="P:mannose metabolic process"/>
    <property type="evidence" value="ECO:0007669"/>
    <property type="project" value="TreeGrafter"/>
</dbReference>
<dbReference type="Gene3D" id="3.40.50.1000">
    <property type="entry name" value="HAD superfamily/HAD-like"/>
    <property type="match status" value="1"/>
</dbReference>
<dbReference type="InterPro" id="IPR023214">
    <property type="entry name" value="HAD_sf"/>
</dbReference>
<dbReference type="GO" id="GO:0005829">
    <property type="term" value="C:cytosol"/>
    <property type="evidence" value="ECO:0007669"/>
    <property type="project" value="TreeGrafter"/>
</dbReference>
<dbReference type="GeneID" id="22914583"/>
<dbReference type="InterPro" id="IPR036412">
    <property type="entry name" value="HAD-like_sf"/>
</dbReference>
<dbReference type="Proteomes" id="UP000019763">
    <property type="component" value="Unassembled WGS sequence"/>
</dbReference>
<dbReference type="PANTHER" id="PTHR10466">
    <property type="entry name" value="PHOSPHOMANNOMUTASE"/>
    <property type="match status" value="1"/>
</dbReference>
<feature type="binding site" evidence="2">
    <location>
        <position position="64"/>
    </location>
    <ligand>
        <name>Mg(2+)</name>
        <dbReference type="ChEBI" id="CHEBI:18420"/>
        <label>1</label>
    </ligand>
</feature>
<accession>A0A023B216</accession>
<dbReference type="GO" id="GO:0006487">
    <property type="term" value="P:protein N-linked glycosylation"/>
    <property type="evidence" value="ECO:0007669"/>
    <property type="project" value="TreeGrafter"/>
</dbReference>
<dbReference type="PANTHER" id="PTHR10466:SF0">
    <property type="entry name" value="PHOSPHOMANNOMUTASE"/>
    <property type="match status" value="1"/>
</dbReference>
<feature type="active site" description="Nucleophile" evidence="1">
    <location>
        <position position="64"/>
    </location>
</feature>
<dbReference type="EMBL" id="AFNH02000976">
    <property type="protein sequence ID" value="EZG47659.1"/>
    <property type="molecule type" value="Genomic_DNA"/>
</dbReference>
<feature type="non-terminal residue" evidence="3">
    <location>
        <position position="120"/>
    </location>
</feature>
<comment type="caution">
    <text evidence="3">The sequence shown here is derived from an EMBL/GenBank/DDBJ whole genome shotgun (WGS) entry which is preliminary data.</text>
</comment>